<sequence>METIDEAMHSHTPAAELPTSQTQTAAAEPQRPTFKRQASEQLDDATTTAAEPVEPVEHDQQQLDEPSQASTEDRRGG</sequence>
<feature type="region of interest" description="Disordered" evidence="1">
    <location>
        <begin position="1"/>
        <end position="77"/>
    </location>
</feature>
<evidence type="ECO:0000256" key="1">
    <source>
        <dbReference type="SAM" id="MobiDB-lite"/>
    </source>
</evidence>
<dbReference type="EMBL" id="KE346365">
    <property type="protein sequence ID" value="KJE93499.1"/>
    <property type="molecule type" value="Genomic_DNA"/>
</dbReference>
<proteinExistence type="predicted"/>
<name>A0A0D2X311_CAPO3</name>
<accession>A0A0D2X311</accession>
<protein>
    <submittedName>
        <fullName evidence="2">Uncharacterized protein</fullName>
    </submittedName>
</protein>
<evidence type="ECO:0000313" key="2">
    <source>
        <dbReference type="EMBL" id="KJE93499.1"/>
    </source>
</evidence>
<gene>
    <name evidence="2" type="ORF">CAOG_009756</name>
</gene>
<keyword evidence="3" id="KW-1185">Reference proteome</keyword>
<dbReference type="InParanoid" id="A0A0D2X311"/>
<reference evidence="3" key="1">
    <citation type="submission" date="2011-02" db="EMBL/GenBank/DDBJ databases">
        <title>The Genome Sequence of Capsaspora owczarzaki ATCC 30864.</title>
        <authorList>
            <person name="Russ C."/>
            <person name="Cuomo C."/>
            <person name="Burger G."/>
            <person name="Gray M.W."/>
            <person name="Holland P.W.H."/>
            <person name="King N."/>
            <person name="Lang F.B.F."/>
            <person name="Roger A.J."/>
            <person name="Ruiz-Trillo I."/>
            <person name="Young S.K."/>
            <person name="Zeng Q."/>
            <person name="Gargeya S."/>
            <person name="Alvarado L."/>
            <person name="Berlin A."/>
            <person name="Chapman S.B."/>
            <person name="Chen Z."/>
            <person name="Freedman E."/>
            <person name="Gellesch M."/>
            <person name="Goldberg J."/>
            <person name="Griggs A."/>
            <person name="Gujja S."/>
            <person name="Heilman E."/>
            <person name="Heiman D."/>
            <person name="Howarth C."/>
            <person name="Mehta T."/>
            <person name="Neiman D."/>
            <person name="Pearson M."/>
            <person name="Roberts A."/>
            <person name="Saif S."/>
            <person name="Shea T."/>
            <person name="Shenoy N."/>
            <person name="Sisk P."/>
            <person name="Stolte C."/>
            <person name="Sykes S."/>
            <person name="White J."/>
            <person name="Yandava C."/>
            <person name="Haas B."/>
            <person name="Nusbaum C."/>
            <person name="Birren B."/>
        </authorList>
    </citation>
    <scope>NUCLEOTIDE SEQUENCE</scope>
    <source>
        <strain evidence="3">ATCC 30864</strain>
    </source>
</reference>
<organism evidence="2 3">
    <name type="scientific">Capsaspora owczarzaki (strain ATCC 30864)</name>
    <dbReference type="NCBI Taxonomy" id="595528"/>
    <lineage>
        <taxon>Eukaryota</taxon>
        <taxon>Filasterea</taxon>
        <taxon>Capsaspora</taxon>
    </lineage>
</organism>
<evidence type="ECO:0000313" key="3">
    <source>
        <dbReference type="Proteomes" id="UP000008743"/>
    </source>
</evidence>
<dbReference type="AlphaFoldDB" id="A0A0D2X311"/>
<dbReference type="Proteomes" id="UP000008743">
    <property type="component" value="Unassembled WGS sequence"/>
</dbReference>